<dbReference type="Gene3D" id="1.20.144.10">
    <property type="entry name" value="Phosphatidic acid phosphatase type 2/haloperoxidase"/>
    <property type="match status" value="1"/>
</dbReference>
<keyword evidence="6 9" id="KW-0472">Membrane</keyword>
<comment type="caution">
    <text evidence="11">The sequence shown here is derived from an EMBL/GenBank/DDBJ whole genome shotgun (WGS) entry which is preliminary data.</text>
</comment>
<dbReference type="EMBL" id="MTYJ01000006">
    <property type="protein sequence ID" value="OQV24551.1"/>
    <property type="molecule type" value="Genomic_DNA"/>
</dbReference>
<evidence type="ECO:0000256" key="9">
    <source>
        <dbReference type="SAM" id="Phobius"/>
    </source>
</evidence>
<feature type="transmembrane region" description="Helical" evidence="9">
    <location>
        <begin position="266"/>
        <end position="287"/>
    </location>
</feature>
<feature type="transmembrane region" description="Helical" evidence="9">
    <location>
        <begin position="466"/>
        <end position="484"/>
    </location>
</feature>
<feature type="transmembrane region" description="Helical" evidence="9">
    <location>
        <begin position="239"/>
        <end position="260"/>
    </location>
</feature>
<keyword evidence="12" id="KW-1185">Reference proteome</keyword>
<accession>A0A1W0XB89</accession>
<dbReference type="InterPro" id="IPR036938">
    <property type="entry name" value="PAP2/HPO_sf"/>
</dbReference>
<evidence type="ECO:0000256" key="1">
    <source>
        <dbReference type="ARBA" id="ARBA00004477"/>
    </source>
</evidence>
<evidence type="ECO:0000259" key="10">
    <source>
        <dbReference type="SMART" id="SM00014"/>
    </source>
</evidence>
<dbReference type="GO" id="GO:0005789">
    <property type="term" value="C:endoplasmic reticulum membrane"/>
    <property type="evidence" value="ECO:0007669"/>
    <property type="project" value="UniProtKB-SubCell"/>
</dbReference>
<reference evidence="12" key="1">
    <citation type="submission" date="2017-01" db="EMBL/GenBank/DDBJ databases">
        <title>Comparative genomics of anhydrobiosis in the tardigrade Hypsibius dujardini.</title>
        <authorList>
            <person name="Yoshida Y."/>
            <person name="Koutsovoulos G."/>
            <person name="Laetsch D."/>
            <person name="Stevens L."/>
            <person name="Kumar S."/>
            <person name="Horikawa D."/>
            <person name="Ishino K."/>
            <person name="Komine S."/>
            <person name="Tomita M."/>
            <person name="Blaxter M."/>
            <person name="Arakawa K."/>
        </authorList>
    </citation>
    <scope>NUCLEOTIDE SEQUENCE [LARGE SCALE GENOMIC DNA]</scope>
    <source>
        <strain evidence="12">Z151</strain>
    </source>
</reference>
<sequence>MDAIKSVFTFLNDAHLVRHFQSLCGLHRAPSPPLSLPDDEEGSSPSPGRVPSTPPSISDLRRHKTFLKGDKGIDSIFSAVDRDSRFISQEELVNRHIQHIQKEEGMIASPSGGRKNGSENHSSPAPRNGRVVPSGSAMDTVRATREEEKMRSEMAPDFVIHSRLLYYLFRFGSSLGYEAFYATFFPIWTWNIDGAVCRRVVFMWVTTMYIGQLMKDILKMPRPSPKIVIQMEPMYVSEYGMPSTHAMIGFSVPFSLLYFCSQRYEFPFVVGLAVCSVWCLLICLSRLYLGMHSVLDIIGGLLLVTGLFALILPLADILDNFQLTSLLAPLIMGAGFLIPSLYYPQTFSEEVSQGQWGPTWADTVTILAAGWGIFMGSWLNYQMGLITAPAITTDGPVLPPPYPIIWPSSQQVIYTIFRTVAGLACLATVRIAGKTMAHLAVCAYYKRDPNEVKGKNLVKFELPVKFFTYAAIGMSATFFIPALFRGLNIARDTMYTEV</sequence>
<evidence type="ECO:0000313" key="12">
    <source>
        <dbReference type="Proteomes" id="UP000192578"/>
    </source>
</evidence>
<keyword evidence="5 9" id="KW-1133">Transmembrane helix</keyword>
<feature type="transmembrane region" description="Helical" evidence="9">
    <location>
        <begin position="364"/>
        <end position="381"/>
    </location>
</feature>
<organism evidence="11 12">
    <name type="scientific">Hypsibius exemplaris</name>
    <name type="common">Freshwater tardigrade</name>
    <dbReference type="NCBI Taxonomy" id="2072580"/>
    <lineage>
        <taxon>Eukaryota</taxon>
        <taxon>Metazoa</taxon>
        <taxon>Ecdysozoa</taxon>
        <taxon>Tardigrada</taxon>
        <taxon>Eutardigrada</taxon>
        <taxon>Parachela</taxon>
        <taxon>Hypsibioidea</taxon>
        <taxon>Hypsibiidae</taxon>
        <taxon>Hypsibius</taxon>
    </lineage>
</organism>
<keyword evidence="4" id="KW-0256">Endoplasmic reticulum</keyword>
<dbReference type="SMART" id="SM00014">
    <property type="entry name" value="acidPPc"/>
    <property type="match status" value="1"/>
</dbReference>
<name>A0A1W0XB89_HYPEX</name>
<dbReference type="OrthoDB" id="301434at2759"/>
<dbReference type="GO" id="GO:0042392">
    <property type="term" value="F:sphingosine-1-phosphate phosphatase activity"/>
    <property type="evidence" value="ECO:0007669"/>
    <property type="project" value="TreeGrafter"/>
</dbReference>
<evidence type="ECO:0000256" key="5">
    <source>
        <dbReference type="ARBA" id="ARBA00022989"/>
    </source>
</evidence>
<feature type="region of interest" description="Disordered" evidence="8">
    <location>
        <begin position="102"/>
        <end position="139"/>
    </location>
</feature>
<evidence type="ECO:0000256" key="7">
    <source>
        <dbReference type="ARBA" id="ARBA00038324"/>
    </source>
</evidence>
<feature type="transmembrane region" description="Helical" evidence="9">
    <location>
        <begin position="164"/>
        <end position="188"/>
    </location>
</feature>
<dbReference type="Pfam" id="PF01569">
    <property type="entry name" value="PAP2"/>
    <property type="match status" value="1"/>
</dbReference>
<protein>
    <submittedName>
        <fullName evidence="11">Sphingosine-1-phosphate phosphatase 2</fullName>
    </submittedName>
</protein>
<dbReference type="GO" id="GO:0006670">
    <property type="term" value="P:sphingosine metabolic process"/>
    <property type="evidence" value="ECO:0007669"/>
    <property type="project" value="TreeGrafter"/>
</dbReference>
<feature type="transmembrane region" description="Helical" evidence="9">
    <location>
        <begin position="321"/>
        <end position="343"/>
    </location>
</feature>
<dbReference type="PANTHER" id="PTHR14969:SF28">
    <property type="entry name" value="DIHYDROSPHINGOSINE 1-PHOSPHATE PHOSPHATASE LCB3-RELATED"/>
    <property type="match status" value="1"/>
</dbReference>
<dbReference type="Proteomes" id="UP000192578">
    <property type="component" value="Unassembled WGS sequence"/>
</dbReference>
<evidence type="ECO:0000256" key="4">
    <source>
        <dbReference type="ARBA" id="ARBA00022824"/>
    </source>
</evidence>
<gene>
    <name evidence="11" type="ORF">BV898_01611</name>
</gene>
<keyword evidence="3" id="KW-0378">Hydrolase</keyword>
<dbReference type="AlphaFoldDB" id="A0A1W0XB89"/>
<feature type="domain" description="Phosphatidic acid phosphatase type 2/haloperoxidase" evidence="10">
    <location>
        <begin position="196"/>
        <end position="312"/>
    </location>
</feature>
<feature type="region of interest" description="Disordered" evidence="8">
    <location>
        <begin position="31"/>
        <end position="61"/>
    </location>
</feature>
<dbReference type="CDD" id="cd03388">
    <property type="entry name" value="PAP2_SPPase1"/>
    <property type="match status" value="1"/>
</dbReference>
<dbReference type="SUPFAM" id="SSF48317">
    <property type="entry name" value="Acid phosphatase/Vanadium-dependent haloperoxidase"/>
    <property type="match status" value="1"/>
</dbReference>
<dbReference type="PANTHER" id="PTHR14969">
    <property type="entry name" value="SPHINGOSINE-1-PHOSPHATE PHOSPHOHYDROLASE"/>
    <property type="match status" value="1"/>
</dbReference>
<keyword evidence="2 9" id="KW-0812">Transmembrane</keyword>
<feature type="transmembrane region" description="Helical" evidence="9">
    <location>
        <begin position="200"/>
        <end position="218"/>
    </location>
</feature>
<dbReference type="InterPro" id="IPR000326">
    <property type="entry name" value="PAP2/HPO"/>
</dbReference>
<evidence type="ECO:0000313" key="11">
    <source>
        <dbReference type="EMBL" id="OQV24551.1"/>
    </source>
</evidence>
<proteinExistence type="inferred from homology"/>
<feature type="transmembrane region" description="Helical" evidence="9">
    <location>
        <begin position="294"/>
        <end position="315"/>
    </location>
</feature>
<evidence type="ECO:0000256" key="6">
    <source>
        <dbReference type="ARBA" id="ARBA00023136"/>
    </source>
</evidence>
<comment type="similarity">
    <text evidence="7">Belongs to the type 2 lipid phosphate phosphatase family.</text>
</comment>
<evidence type="ECO:0000256" key="2">
    <source>
        <dbReference type="ARBA" id="ARBA00022692"/>
    </source>
</evidence>
<evidence type="ECO:0000256" key="3">
    <source>
        <dbReference type="ARBA" id="ARBA00022801"/>
    </source>
</evidence>
<comment type="subcellular location">
    <subcellularLocation>
        <location evidence="1">Endoplasmic reticulum membrane</location>
        <topology evidence="1">Multi-pass membrane protein</topology>
    </subcellularLocation>
</comment>
<evidence type="ECO:0000256" key="8">
    <source>
        <dbReference type="SAM" id="MobiDB-lite"/>
    </source>
</evidence>